<feature type="domain" description="NYN" evidence="2">
    <location>
        <begin position="4"/>
        <end position="166"/>
    </location>
</feature>
<feature type="compositionally biased region" description="Pro residues" evidence="1">
    <location>
        <begin position="376"/>
        <end position="386"/>
    </location>
</feature>
<keyword evidence="4" id="KW-1185">Reference proteome</keyword>
<gene>
    <name evidence="3" type="ORF">ACFFVD_16255</name>
</gene>
<evidence type="ECO:0000313" key="3">
    <source>
        <dbReference type="EMBL" id="MFB9261338.1"/>
    </source>
</evidence>
<comment type="caution">
    <text evidence="3">The sequence shown here is derived from an EMBL/GenBank/DDBJ whole genome shotgun (WGS) entry which is preliminary data.</text>
</comment>
<evidence type="ECO:0000259" key="2">
    <source>
        <dbReference type="Pfam" id="PF01936"/>
    </source>
</evidence>
<dbReference type="PANTHER" id="PTHR35458">
    <property type="entry name" value="SLR0755 PROTEIN"/>
    <property type="match status" value="1"/>
</dbReference>
<proteinExistence type="predicted"/>
<organism evidence="3 4">
    <name type="scientific">Dietzia aerolata</name>
    <dbReference type="NCBI Taxonomy" id="595984"/>
    <lineage>
        <taxon>Bacteria</taxon>
        <taxon>Bacillati</taxon>
        <taxon>Actinomycetota</taxon>
        <taxon>Actinomycetes</taxon>
        <taxon>Mycobacteriales</taxon>
        <taxon>Dietziaceae</taxon>
        <taxon>Dietzia</taxon>
    </lineage>
</organism>
<dbReference type="Pfam" id="PF01936">
    <property type="entry name" value="NYN"/>
    <property type="match status" value="1"/>
</dbReference>
<feature type="compositionally biased region" description="Low complexity" evidence="1">
    <location>
        <begin position="387"/>
        <end position="397"/>
    </location>
</feature>
<accession>A0ABV5JU92</accession>
<dbReference type="RefSeq" id="WP_380024318.1">
    <property type="nucleotide sequence ID" value="NZ_JBHMDY010000031.1"/>
</dbReference>
<feature type="compositionally biased region" description="Low complexity" evidence="1">
    <location>
        <begin position="366"/>
        <end position="375"/>
    </location>
</feature>
<evidence type="ECO:0000313" key="4">
    <source>
        <dbReference type="Proteomes" id="UP001589700"/>
    </source>
</evidence>
<name>A0ABV5JU92_9ACTN</name>
<dbReference type="InterPro" id="IPR047140">
    <property type="entry name" value="LabA"/>
</dbReference>
<dbReference type="Proteomes" id="UP001589700">
    <property type="component" value="Unassembled WGS sequence"/>
</dbReference>
<dbReference type="Gene3D" id="3.40.50.1010">
    <property type="entry name" value="5'-nuclease"/>
    <property type="match status" value="1"/>
</dbReference>
<protein>
    <submittedName>
        <fullName evidence="3">NYN domain-containing protein</fullName>
    </submittedName>
</protein>
<sequence>MLQRTLVLVDTSYLLASFYNSWEEGARGQLEISLATVVHRLDQVSHGLVDQPVQRQNWYDGIPDSGPHRYQRTLRVIEGVQLRAGQLIEWGDRRTQKAVDTLLVADMIKAAFKGHCSDMVLVSGDADMIPGVKVAVDQGVRVHLVGFGWDSISSALRHACDTTTVLDPRTDFHDSMQIRVLEGPIPPKVRTTPSSPAHPGEEDHDPEVEETVGMVDVQLRSDRAAATTVADEARQTVADEELAADAEELAADEQECATITETAFREDGAHRPDGANLEGGAHGQPHGHDDNTTGTPIDPSSAPAGPPSPASLAGAGASADTAPAAGSAAPAAPKPGPGPRSPQADSPAQAHAESSRVEASHNEAQAAPKSATPGPTSAPTPGPVPGPNSGSASAPSSAPTPGPTPGSAAGPTPGPTPGSAAGHTPGPTPNDAPGAPGAPGASRSDESSANGSGRPNPSMMAPHRRPLRSKFVPLPDEVWTSSGEQTPFDVGQQYAMWWYEQAADEQQRDEAHLLSGGTLPPAIDRPLLQFACQMLNEFTLTEHQRVHLRDGFHEGIRAVLLKQR</sequence>
<feature type="compositionally biased region" description="Low complexity" evidence="1">
    <location>
        <begin position="405"/>
        <end position="441"/>
    </location>
</feature>
<reference evidence="3 4" key="1">
    <citation type="submission" date="2024-09" db="EMBL/GenBank/DDBJ databases">
        <authorList>
            <person name="Sun Q."/>
            <person name="Mori K."/>
        </authorList>
    </citation>
    <scope>NUCLEOTIDE SEQUENCE [LARGE SCALE GENOMIC DNA]</scope>
    <source>
        <strain evidence="3 4">CCM 7659</strain>
    </source>
</reference>
<dbReference type="EMBL" id="JBHMDY010000031">
    <property type="protein sequence ID" value="MFB9261338.1"/>
    <property type="molecule type" value="Genomic_DNA"/>
</dbReference>
<dbReference type="PANTHER" id="PTHR35458:SF8">
    <property type="entry name" value="SLR0650 PROTEIN"/>
    <property type="match status" value="1"/>
</dbReference>
<feature type="region of interest" description="Disordered" evidence="1">
    <location>
        <begin position="265"/>
        <end position="464"/>
    </location>
</feature>
<evidence type="ECO:0000256" key="1">
    <source>
        <dbReference type="SAM" id="MobiDB-lite"/>
    </source>
</evidence>
<feature type="compositionally biased region" description="Low complexity" evidence="1">
    <location>
        <begin position="310"/>
        <end position="331"/>
    </location>
</feature>
<dbReference type="InterPro" id="IPR021139">
    <property type="entry name" value="NYN"/>
</dbReference>
<feature type="region of interest" description="Disordered" evidence="1">
    <location>
        <begin position="183"/>
        <end position="208"/>
    </location>
</feature>